<feature type="compositionally biased region" description="Low complexity" evidence="1">
    <location>
        <begin position="297"/>
        <end position="318"/>
    </location>
</feature>
<dbReference type="OMA" id="NNEMVQD"/>
<accession>A0A1J1H5C9</accession>
<evidence type="ECO:0000313" key="3">
    <source>
        <dbReference type="EMBL" id="CRH00110.1"/>
    </source>
</evidence>
<protein>
    <recommendedName>
        <fullName evidence="2">UAS domain-containing protein</fullName>
    </recommendedName>
</protein>
<dbReference type="PANTHER" id="PTHR23322">
    <property type="entry name" value="FAS-ASSOCIATED PROTEIN"/>
    <property type="match status" value="1"/>
</dbReference>
<dbReference type="GO" id="GO:0043161">
    <property type="term" value="P:proteasome-mediated ubiquitin-dependent protein catabolic process"/>
    <property type="evidence" value="ECO:0007669"/>
    <property type="project" value="TreeGrafter"/>
</dbReference>
<dbReference type="Pfam" id="PF14555">
    <property type="entry name" value="UBA_4"/>
    <property type="match status" value="1"/>
</dbReference>
<organism evidence="3 4">
    <name type="scientific">Plasmodium relictum</name>
    <dbReference type="NCBI Taxonomy" id="85471"/>
    <lineage>
        <taxon>Eukaryota</taxon>
        <taxon>Sar</taxon>
        <taxon>Alveolata</taxon>
        <taxon>Apicomplexa</taxon>
        <taxon>Aconoidasida</taxon>
        <taxon>Haemosporida</taxon>
        <taxon>Plasmodiidae</taxon>
        <taxon>Plasmodium</taxon>
        <taxon>Plasmodium (Haemamoeba)</taxon>
    </lineage>
</organism>
<dbReference type="Gene3D" id="1.10.8.10">
    <property type="entry name" value="DNA helicase RuvA subunit, C-terminal domain"/>
    <property type="match status" value="1"/>
</dbReference>
<feature type="domain" description="UAS" evidence="2">
    <location>
        <begin position="116"/>
        <end position="234"/>
    </location>
</feature>
<dbReference type="GO" id="GO:0005634">
    <property type="term" value="C:nucleus"/>
    <property type="evidence" value="ECO:0007669"/>
    <property type="project" value="TreeGrafter"/>
</dbReference>
<dbReference type="KEGG" id="prel:PRELSG_0921000"/>
<evidence type="ECO:0000313" key="4">
    <source>
        <dbReference type="Proteomes" id="UP000220158"/>
    </source>
</evidence>
<keyword evidence="4" id="KW-1185">Reference proteome</keyword>
<reference evidence="3 4" key="1">
    <citation type="submission" date="2015-04" db="EMBL/GenBank/DDBJ databases">
        <authorList>
            <consortium name="Pathogen Informatics"/>
        </authorList>
    </citation>
    <scope>NUCLEOTIDE SEQUENCE [LARGE SCALE GENOMIC DNA]</scope>
    <source>
        <strain evidence="3 4">SGS1</strain>
    </source>
</reference>
<dbReference type="EMBL" id="LN835304">
    <property type="protein sequence ID" value="CRH00110.1"/>
    <property type="molecule type" value="Genomic_DNA"/>
</dbReference>
<dbReference type="RefSeq" id="XP_028533115.1">
    <property type="nucleotide sequence ID" value="XM_028676647.1"/>
</dbReference>
<dbReference type="SUPFAM" id="SSF52833">
    <property type="entry name" value="Thioredoxin-like"/>
    <property type="match status" value="1"/>
</dbReference>
<dbReference type="AlphaFoldDB" id="A0A1J1H5C9"/>
<dbReference type="SMART" id="SM00594">
    <property type="entry name" value="UAS"/>
    <property type="match status" value="1"/>
</dbReference>
<dbReference type="VEuPathDB" id="PlasmoDB:PRELSG_0921000"/>
<dbReference type="InterPro" id="IPR050730">
    <property type="entry name" value="UBX_domain-protein"/>
</dbReference>
<proteinExistence type="predicted"/>
<dbReference type="CDD" id="cd02958">
    <property type="entry name" value="UAS"/>
    <property type="match status" value="1"/>
</dbReference>
<dbReference type="GeneID" id="39736222"/>
<dbReference type="PANTHER" id="PTHR23322:SF6">
    <property type="entry name" value="UBX DOMAIN-CONTAINING PROTEIN 7"/>
    <property type="match status" value="1"/>
</dbReference>
<dbReference type="GO" id="GO:0043130">
    <property type="term" value="F:ubiquitin binding"/>
    <property type="evidence" value="ECO:0007669"/>
    <property type="project" value="TreeGrafter"/>
</dbReference>
<dbReference type="OrthoDB" id="270602at2759"/>
<name>A0A1J1H5C9_PLARL</name>
<gene>
    <name evidence="3" type="ORF">PRELSG_0921000</name>
</gene>
<evidence type="ECO:0000256" key="1">
    <source>
        <dbReference type="SAM" id="MobiDB-lite"/>
    </source>
</evidence>
<feature type="region of interest" description="Disordered" evidence="1">
    <location>
        <begin position="297"/>
        <end position="328"/>
    </location>
</feature>
<dbReference type="InterPro" id="IPR036249">
    <property type="entry name" value="Thioredoxin-like_sf"/>
</dbReference>
<evidence type="ECO:0000259" key="2">
    <source>
        <dbReference type="SMART" id="SM00594"/>
    </source>
</evidence>
<dbReference type="Proteomes" id="UP000220158">
    <property type="component" value="Chromosome 9"/>
</dbReference>
<sequence length="344" mass="40773">MVSKSVIDEFLRNIEDATEETALYYLEMCNGNCKDALKLYYDINGRNNLENEEKDIEENQLKEYNDYNANQYNDSIRAPDKHFSQALIHDMDDSNFLLFNEINKKEKKTKIELGGTFEKLFSPPESLICSLSFEEVRKKSKKENKFILVNIQNSEFDSMKLNRDIWNNDIIQQIIKDFFIFWLRYEYDQEALVFMSTYKVNKLPYICVLCKRTGRLLKVWNTKHFQDPICAQSQLYEFIEMIDSKNSVENNNIRSSLNEIPNDLEKNRLNYNVNDNKLCSITNEIKHIEETKKYNDKNLNTSNSLNKSKTKESTSNNENTKEYNQINNELSELHKLRLQRLGKK</sequence>
<dbReference type="InterPro" id="IPR006577">
    <property type="entry name" value="UAS"/>
</dbReference>
<dbReference type="Gene3D" id="3.40.30.10">
    <property type="entry name" value="Glutaredoxin"/>
    <property type="match status" value="1"/>
</dbReference>